<proteinExistence type="predicted"/>
<accession>A0ABS2QQ82</accession>
<name>A0ABS2QQ82_9BACI</name>
<evidence type="ECO:0008006" key="3">
    <source>
        <dbReference type="Google" id="ProtNLM"/>
    </source>
</evidence>
<comment type="caution">
    <text evidence="1">The sequence shown here is derived from an EMBL/GenBank/DDBJ whole genome shotgun (WGS) entry which is preliminary data.</text>
</comment>
<protein>
    <recommendedName>
        <fullName evidence="3">Ribosomal protein L29</fullName>
    </recommendedName>
</protein>
<keyword evidence="2" id="KW-1185">Reference proteome</keyword>
<reference evidence="1 2" key="1">
    <citation type="submission" date="2021-01" db="EMBL/GenBank/DDBJ databases">
        <title>Genomic Encyclopedia of Type Strains, Phase IV (KMG-IV): sequencing the most valuable type-strain genomes for metagenomic binning, comparative biology and taxonomic classification.</title>
        <authorList>
            <person name="Goeker M."/>
        </authorList>
    </citation>
    <scope>NUCLEOTIDE SEQUENCE [LARGE SCALE GENOMIC DNA]</scope>
    <source>
        <strain evidence="1 2">DSM 104297</strain>
    </source>
</reference>
<gene>
    <name evidence="1" type="ORF">JOC83_000451</name>
</gene>
<dbReference type="RefSeq" id="WP_205183157.1">
    <property type="nucleotide sequence ID" value="NZ_JAFBFC010000001.1"/>
</dbReference>
<dbReference type="EMBL" id="JAFBFC010000001">
    <property type="protein sequence ID" value="MBM7701625.1"/>
    <property type="molecule type" value="Genomic_DNA"/>
</dbReference>
<dbReference type="Proteomes" id="UP000809829">
    <property type="component" value="Unassembled WGS sequence"/>
</dbReference>
<evidence type="ECO:0000313" key="2">
    <source>
        <dbReference type="Proteomes" id="UP000809829"/>
    </source>
</evidence>
<organism evidence="1 2">
    <name type="scientific">Priestia iocasae</name>
    <dbReference type="NCBI Taxonomy" id="2291674"/>
    <lineage>
        <taxon>Bacteria</taxon>
        <taxon>Bacillati</taxon>
        <taxon>Bacillota</taxon>
        <taxon>Bacilli</taxon>
        <taxon>Bacillales</taxon>
        <taxon>Bacillaceae</taxon>
        <taxon>Priestia</taxon>
    </lineage>
</organism>
<evidence type="ECO:0000313" key="1">
    <source>
        <dbReference type="EMBL" id="MBM7701625.1"/>
    </source>
</evidence>
<sequence>MINMSEGMTPEEVHLIDKLKMEMLNAVSLQDLQFYKKEITRIKEQAAKRHRFLHKLTKRAEKL</sequence>